<dbReference type="Proteomes" id="UP000011086">
    <property type="component" value="Unassembled WGS sequence"/>
</dbReference>
<dbReference type="AlphaFoldDB" id="A0AA97PMT3"/>
<evidence type="ECO:0000256" key="1">
    <source>
        <dbReference type="SAM" id="MobiDB-lite"/>
    </source>
</evidence>
<feature type="region of interest" description="Disordered" evidence="1">
    <location>
        <begin position="67"/>
        <end position="90"/>
    </location>
</feature>
<name>A0AA97PMT3_PYRO3</name>
<organism evidence="2">
    <name type="scientific">Pyricularia oryzae (strain Y34)</name>
    <name type="common">Rice blast fungus</name>
    <name type="synonym">Magnaporthe oryzae</name>
    <dbReference type="NCBI Taxonomy" id="1143189"/>
    <lineage>
        <taxon>Eukaryota</taxon>
        <taxon>Fungi</taxon>
        <taxon>Dikarya</taxon>
        <taxon>Ascomycota</taxon>
        <taxon>Pezizomycotina</taxon>
        <taxon>Sordariomycetes</taxon>
        <taxon>Sordariomycetidae</taxon>
        <taxon>Magnaporthales</taxon>
        <taxon>Pyriculariaceae</taxon>
        <taxon>Pyricularia</taxon>
    </lineage>
</organism>
<gene>
    <name evidence="2" type="ORF">OOU_Y34scaffold00458g6</name>
</gene>
<dbReference type="EMBL" id="JH793939">
    <property type="protein sequence ID" value="ELQ40178.1"/>
    <property type="molecule type" value="Genomic_DNA"/>
</dbReference>
<reference evidence="2" key="1">
    <citation type="journal article" date="2012" name="PLoS Genet.">
        <title>Comparative analysis of the genomes of two field isolates of the rice blast fungus Magnaporthe oryzae.</title>
        <authorList>
            <person name="Xue M."/>
            <person name="Yang J."/>
            <person name="Li Z."/>
            <person name="Hu S."/>
            <person name="Yao N."/>
            <person name="Dean R.A."/>
            <person name="Zhao W."/>
            <person name="Shen M."/>
            <person name="Zhang H."/>
            <person name="Li C."/>
            <person name="Liu L."/>
            <person name="Cao L."/>
            <person name="Xu X."/>
            <person name="Xing Y."/>
            <person name="Hsiang T."/>
            <person name="Zhang Z."/>
            <person name="Xu J.R."/>
            <person name="Peng Y.L."/>
        </authorList>
    </citation>
    <scope>NUCLEOTIDE SEQUENCE</scope>
    <source>
        <strain evidence="2">Y34</strain>
    </source>
</reference>
<evidence type="ECO:0000313" key="2">
    <source>
        <dbReference type="EMBL" id="ELQ40178.1"/>
    </source>
</evidence>
<proteinExistence type="predicted"/>
<protein>
    <submittedName>
        <fullName evidence="2">Uncharacterized protein</fullName>
    </submittedName>
</protein>
<sequence length="90" mass="9446">MCESSVLLPPGKPALTEKILARYVDLPNGRVSGAPGWCGVELVTRSVNGGEDAHISLVFSCSIHTDNQSSARGSYAPTQGLGWPPEHLSA</sequence>
<accession>A0AA97PMT3</accession>